<feature type="transmembrane region" description="Helical" evidence="6">
    <location>
        <begin position="215"/>
        <end position="241"/>
    </location>
</feature>
<keyword evidence="2" id="KW-0813">Transport</keyword>
<evidence type="ECO:0000256" key="1">
    <source>
        <dbReference type="ARBA" id="ARBA00004651"/>
    </source>
</evidence>
<dbReference type="GO" id="GO:0022857">
    <property type="term" value="F:transmembrane transporter activity"/>
    <property type="evidence" value="ECO:0007669"/>
    <property type="project" value="InterPro"/>
</dbReference>
<feature type="transmembrane region" description="Helical" evidence="6">
    <location>
        <begin position="247"/>
        <end position="269"/>
    </location>
</feature>
<evidence type="ECO:0000256" key="3">
    <source>
        <dbReference type="ARBA" id="ARBA00022692"/>
    </source>
</evidence>
<feature type="transmembrane region" description="Helical" evidence="6">
    <location>
        <begin position="106"/>
        <end position="123"/>
    </location>
</feature>
<feature type="transmembrane region" description="Helical" evidence="6">
    <location>
        <begin position="303"/>
        <end position="326"/>
    </location>
</feature>
<dbReference type="Proteomes" id="UP000053557">
    <property type="component" value="Unassembled WGS sequence"/>
</dbReference>
<dbReference type="AlphaFoldDB" id="A0A117SYS0"/>
<dbReference type="PANTHER" id="PTHR43129">
    <property type="entry name" value="FOSMIDOMYCIN RESISTANCE PROTEIN"/>
    <property type="match status" value="1"/>
</dbReference>
<protein>
    <submittedName>
        <fullName evidence="8">MFS transporter</fullName>
    </submittedName>
</protein>
<evidence type="ECO:0000256" key="2">
    <source>
        <dbReference type="ARBA" id="ARBA00022448"/>
    </source>
</evidence>
<evidence type="ECO:0000259" key="7">
    <source>
        <dbReference type="PROSITE" id="PS50850"/>
    </source>
</evidence>
<name>A0A117SYS0_9BACL</name>
<feature type="transmembrane region" description="Helical" evidence="6">
    <location>
        <begin position="366"/>
        <end position="387"/>
    </location>
</feature>
<dbReference type="Pfam" id="PF07690">
    <property type="entry name" value="MFS_1"/>
    <property type="match status" value="1"/>
</dbReference>
<keyword evidence="4 6" id="KW-1133">Transmembrane helix</keyword>
<feature type="transmembrane region" description="Helical" evidence="6">
    <location>
        <begin position="50"/>
        <end position="76"/>
    </location>
</feature>
<evidence type="ECO:0000313" key="8">
    <source>
        <dbReference type="EMBL" id="KUO97356.1"/>
    </source>
</evidence>
<dbReference type="RefSeq" id="WP_067710838.1">
    <property type="nucleotide sequence ID" value="NZ_LPVJ01000001.1"/>
</dbReference>
<keyword evidence="3 6" id="KW-0812">Transmembrane</keyword>
<dbReference type="CDD" id="cd17478">
    <property type="entry name" value="MFS_FsR"/>
    <property type="match status" value="1"/>
</dbReference>
<comment type="caution">
    <text evidence="8">The sequence shown here is derived from an EMBL/GenBank/DDBJ whole genome shotgun (WGS) entry which is preliminary data.</text>
</comment>
<dbReference type="InterPro" id="IPR011701">
    <property type="entry name" value="MFS"/>
</dbReference>
<evidence type="ECO:0000256" key="4">
    <source>
        <dbReference type="ARBA" id="ARBA00022989"/>
    </source>
</evidence>
<keyword evidence="5 6" id="KW-0472">Membrane</keyword>
<feature type="transmembrane region" description="Helical" evidence="6">
    <location>
        <begin position="281"/>
        <end position="297"/>
    </location>
</feature>
<sequence length="398" mass="42911">MVANQPTQDTPLGLQKKQVWTLSGAHLFNDLMTTGIVPALLPLYKEAFHLSYIGVGFVVLASYLTSSVMQPLFGLYTDRHPKAYFLPLGVTLSGVGLSLTGFAPSLPWLLIFIAFSGLGSGAFHPEASRGAHLASGPVKGMAQAIFQVGGNMGQALGPLMIPLFLFATGVQGLRYFLIPSALIGWMTFRLLPWYRRRTQEERSKTREISGRNQPLGLTLLVIVVILRSFAQISLSGFLPFYYLHHHLSLNVAELFTFLFLSAGALATYVGGTLSDRFSKKQLVLASVALAIPFAWLLPRLSGFVAAVDLFLLGFTILSSFAVTVVYGQMLLPRNIGMASGLIIGFGVGAGGIGATLLGFVADHFGITFIFDLIVWLPITATLFAIFLPADTKKAIPAP</sequence>
<accession>A0A117SYS0</accession>
<organism evidence="8 9">
    <name type="scientific">Ferroacidibacillus organovorans</name>
    <dbReference type="NCBI Taxonomy" id="1765683"/>
    <lineage>
        <taxon>Bacteria</taxon>
        <taxon>Bacillati</taxon>
        <taxon>Bacillota</taxon>
        <taxon>Bacilli</taxon>
        <taxon>Bacillales</taxon>
        <taxon>Alicyclobacillaceae</taxon>
        <taxon>Ferroacidibacillus</taxon>
    </lineage>
</organism>
<dbReference type="GO" id="GO:0005886">
    <property type="term" value="C:plasma membrane"/>
    <property type="evidence" value="ECO:0007669"/>
    <property type="project" value="UniProtKB-SubCell"/>
</dbReference>
<dbReference type="OrthoDB" id="9770492at2"/>
<proteinExistence type="predicted"/>
<dbReference type="EMBL" id="LPVJ01000001">
    <property type="protein sequence ID" value="KUO97356.1"/>
    <property type="molecule type" value="Genomic_DNA"/>
</dbReference>
<dbReference type="PROSITE" id="PS50850">
    <property type="entry name" value="MFS"/>
    <property type="match status" value="1"/>
</dbReference>
<dbReference type="PANTHER" id="PTHR43129:SF1">
    <property type="entry name" value="FOSMIDOMYCIN RESISTANCE PROTEIN"/>
    <property type="match status" value="1"/>
</dbReference>
<evidence type="ECO:0000313" key="9">
    <source>
        <dbReference type="Proteomes" id="UP000053557"/>
    </source>
</evidence>
<evidence type="ECO:0000256" key="5">
    <source>
        <dbReference type="ARBA" id="ARBA00023136"/>
    </source>
</evidence>
<dbReference type="InterPro" id="IPR036259">
    <property type="entry name" value="MFS_trans_sf"/>
</dbReference>
<feature type="transmembrane region" description="Helical" evidence="6">
    <location>
        <begin position="83"/>
        <end position="100"/>
    </location>
</feature>
<feature type="domain" description="Major facilitator superfamily (MFS) profile" evidence="7">
    <location>
        <begin position="19"/>
        <end position="392"/>
    </location>
</feature>
<feature type="transmembrane region" description="Helical" evidence="6">
    <location>
        <begin position="173"/>
        <end position="194"/>
    </location>
</feature>
<dbReference type="SUPFAM" id="SSF103473">
    <property type="entry name" value="MFS general substrate transporter"/>
    <property type="match status" value="1"/>
</dbReference>
<keyword evidence="9" id="KW-1185">Reference proteome</keyword>
<dbReference type="InterPro" id="IPR020846">
    <property type="entry name" value="MFS_dom"/>
</dbReference>
<gene>
    <name evidence="8" type="ORF">ATW55_05645</name>
</gene>
<feature type="transmembrane region" description="Helical" evidence="6">
    <location>
        <begin position="144"/>
        <end position="167"/>
    </location>
</feature>
<dbReference type="Gene3D" id="1.20.1250.20">
    <property type="entry name" value="MFS general substrate transporter like domains"/>
    <property type="match status" value="1"/>
</dbReference>
<comment type="subcellular location">
    <subcellularLocation>
        <location evidence="1">Cell membrane</location>
        <topology evidence="1">Multi-pass membrane protein</topology>
    </subcellularLocation>
</comment>
<reference evidence="8 9" key="1">
    <citation type="submission" date="2015-12" db="EMBL/GenBank/DDBJ databases">
        <title>Draft genome sequence of Acidibacillus ferrooxidans ITV001, isolated from a chalcopyrite acid mine drainage site in Brazil.</title>
        <authorList>
            <person name="Dall'Agnol H."/>
            <person name="Nancucheo I."/>
            <person name="Johnson B."/>
            <person name="Oliveira R."/>
            <person name="Leite L."/>
            <person name="Pylro V."/>
            <person name="Nunes G.L."/>
            <person name="Tzotzos G."/>
            <person name="Fernandes G.R."/>
            <person name="Dutra J."/>
            <person name="Orellana S.C."/>
            <person name="Oliveira G."/>
        </authorList>
    </citation>
    <scope>NUCLEOTIDE SEQUENCE [LARGE SCALE GENOMIC DNA]</scope>
    <source>
        <strain evidence="9">ITV01</strain>
    </source>
</reference>
<feature type="transmembrane region" description="Helical" evidence="6">
    <location>
        <begin position="338"/>
        <end position="360"/>
    </location>
</feature>
<evidence type="ECO:0000256" key="6">
    <source>
        <dbReference type="SAM" id="Phobius"/>
    </source>
</evidence>